<sequence length="522" mass="59490">MLTIAVIFFIFALVTRWYFLQPINKNLPPSPPKLPIIGNLHQIGPYPHDPSLNDLTQRYGPLVLLHLGKVPVLVVSSADVAREILKTHDVIFANRPKYTSFEKIFYGCKDVATAPYGEYWRQIKSICVQHLLSNNRIHSFRNVIAEEVALMIEKIKPFVVSSSNFPIDLSDVLCTLTNDIVCRIALGRKYSDEWEGGSAGGRKFRKLLGETVELLGTFNVGDYIPWLGYWVCHFNGFESKLEKTAKEMDDFLEAVVEEHENKMMSGGVEDDQKDFVDVLLWIQKESMIDFPMERATIKAIILNMFGAGTDTTYTALEWTMTEILRHPKIMEKLQNEVRRIVGDNKSDITDDDLDKLHYLKAVFKETLRFHPPVPLLLPRQSTQAVKIKGYDIPEGTQVHINYGMIAKDPALWDRAEEFWPERFLNSSINFLGNGAQFIPFGGGRRGCPGMEFAMRVYELTLTNLLNEFDWSLPCGEREEILDMSVSTGSAIHKKSPLIALATPYVFSENHDGTRILIRQRPE</sequence>
<evidence type="ECO:0000313" key="7">
    <source>
        <dbReference type="Proteomes" id="UP000030687"/>
    </source>
</evidence>
<dbReference type="GO" id="GO:0016705">
    <property type="term" value="F:oxidoreductase activity, acting on paired donors, with incorporation or reduction of molecular oxygen"/>
    <property type="evidence" value="ECO:0007669"/>
    <property type="project" value="InterPro"/>
</dbReference>
<dbReference type="GO" id="GO:0005506">
    <property type="term" value="F:iron ion binding"/>
    <property type="evidence" value="ECO:0007669"/>
    <property type="project" value="InterPro"/>
</dbReference>
<keyword evidence="5" id="KW-0503">Monooxygenase</keyword>
<dbReference type="Gene3D" id="1.10.630.10">
    <property type="entry name" value="Cytochrome P450"/>
    <property type="match status" value="1"/>
</dbReference>
<keyword evidence="2 4" id="KW-0479">Metal-binding</keyword>
<dbReference type="Gramene" id="ESR56068">
    <property type="protein sequence ID" value="ESR56068"/>
    <property type="gene ID" value="CICLE_v10023617mg"/>
</dbReference>
<dbReference type="PRINTS" id="PR00463">
    <property type="entry name" value="EP450I"/>
</dbReference>
<dbReference type="OrthoDB" id="1470350at2759"/>
<keyword evidence="4 5" id="KW-0349">Heme</keyword>
<comment type="cofactor">
    <cofactor evidence="4">
        <name>heme</name>
        <dbReference type="ChEBI" id="CHEBI:30413"/>
    </cofactor>
</comment>
<proteinExistence type="inferred from homology"/>
<dbReference type="OMA" id="QVDRTIM"/>
<dbReference type="FunFam" id="1.10.630.10:FF:000011">
    <property type="entry name" value="Cytochrome P450 83B1"/>
    <property type="match status" value="1"/>
</dbReference>
<name>V4T706_CITCL</name>
<accession>V4T706</accession>
<evidence type="ECO:0000256" key="5">
    <source>
        <dbReference type="RuleBase" id="RU000461"/>
    </source>
</evidence>
<dbReference type="PRINTS" id="PR00385">
    <property type="entry name" value="P450"/>
</dbReference>
<dbReference type="KEGG" id="cic:CICLE_v10023617mg"/>
<keyword evidence="3 4" id="KW-0408">Iron</keyword>
<evidence type="ECO:0000256" key="1">
    <source>
        <dbReference type="ARBA" id="ARBA00010617"/>
    </source>
</evidence>
<dbReference type="InterPro" id="IPR002401">
    <property type="entry name" value="Cyt_P450_E_grp-I"/>
</dbReference>
<dbReference type="InterPro" id="IPR001128">
    <property type="entry name" value="Cyt_P450"/>
</dbReference>
<dbReference type="eggNOG" id="KOG0156">
    <property type="taxonomic scope" value="Eukaryota"/>
</dbReference>
<reference evidence="6 7" key="1">
    <citation type="submission" date="2013-10" db="EMBL/GenBank/DDBJ databases">
        <authorList>
            <consortium name="International Citrus Genome Consortium"/>
            <person name="Jenkins J."/>
            <person name="Schmutz J."/>
            <person name="Prochnik S."/>
            <person name="Rokhsar D."/>
            <person name="Gmitter F."/>
            <person name="Ollitrault P."/>
            <person name="Machado M."/>
            <person name="Talon M."/>
            <person name="Wincker P."/>
            <person name="Jaillon O."/>
            <person name="Morgante M."/>
        </authorList>
    </citation>
    <scope>NUCLEOTIDE SEQUENCE</scope>
    <source>
        <strain evidence="7">cv. Clemenules</strain>
    </source>
</reference>
<evidence type="ECO:0008006" key="8">
    <source>
        <dbReference type="Google" id="ProtNLM"/>
    </source>
</evidence>
<keyword evidence="7" id="KW-1185">Reference proteome</keyword>
<organism evidence="6 7">
    <name type="scientific">Citrus clementina</name>
    <name type="common">Clementine</name>
    <name type="synonym">Citrus deliciosa x Citrus sinensis</name>
    <dbReference type="NCBI Taxonomy" id="85681"/>
    <lineage>
        <taxon>Eukaryota</taxon>
        <taxon>Viridiplantae</taxon>
        <taxon>Streptophyta</taxon>
        <taxon>Embryophyta</taxon>
        <taxon>Tracheophyta</taxon>
        <taxon>Spermatophyta</taxon>
        <taxon>Magnoliopsida</taxon>
        <taxon>eudicotyledons</taxon>
        <taxon>Gunneridae</taxon>
        <taxon>Pentapetalae</taxon>
        <taxon>rosids</taxon>
        <taxon>malvids</taxon>
        <taxon>Sapindales</taxon>
        <taxon>Rutaceae</taxon>
        <taxon>Aurantioideae</taxon>
        <taxon>Citrus</taxon>
    </lineage>
</organism>
<dbReference type="InterPro" id="IPR017972">
    <property type="entry name" value="Cyt_P450_CS"/>
</dbReference>
<dbReference type="InterPro" id="IPR036396">
    <property type="entry name" value="Cyt_P450_sf"/>
</dbReference>
<evidence type="ECO:0000256" key="2">
    <source>
        <dbReference type="ARBA" id="ARBA00022723"/>
    </source>
</evidence>
<evidence type="ECO:0000256" key="4">
    <source>
        <dbReference type="PIRSR" id="PIRSR602401-1"/>
    </source>
</evidence>
<evidence type="ECO:0000256" key="3">
    <source>
        <dbReference type="ARBA" id="ARBA00023004"/>
    </source>
</evidence>
<protein>
    <recommendedName>
        <fullName evidence="8">Cytochrome P450</fullName>
    </recommendedName>
</protein>
<dbReference type="Proteomes" id="UP000030687">
    <property type="component" value="Unassembled WGS sequence"/>
</dbReference>
<dbReference type="GO" id="GO:0004497">
    <property type="term" value="F:monooxygenase activity"/>
    <property type="evidence" value="ECO:0007669"/>
    <property type="project" value="UniProtKB-KW"/>
</dbReference>
<dbReference type="PANTHER" id="PTHR47955:SF15">
    <property type="entry name" value="CYTOCHROME P450 71A2-LIKE"/>
    <property type="match status" value="1"/>
</dbReference>
<dbReference type="AlphaFoldDB" id="V4T706"/>
<dbReference type="GO" id="GO:0020037">
    <property type="term" value="F:heme binding"/>
    <property type="evidence" value="ECO:0007669"/>
    <property type="project" value="InterPro"/>
</dbReference>
<dbReference type="FunCoup" id="V4T706">
    <property type="interactions" value="546"/>
</dbReference>
<dbReference type="PANTHER" id="PTHR47955">
    <property type="entry name" value="CYTOCHROME P450 FAMILY 71 PROTEIN"/>
    <property type="match status" value="1"/>
</dbReference>
<keyword evidence="5" id="KW-0560">Oxidoreductase</keyword>
<dbReference type="CDD" id="cd11072">
    <property type="entry name" value="CYP71-like"/>
    <property type="match status" value="1"/>
</dbReference>
<feature type="binding site" description="axial binding residue" evidence="4">
    <location>
        <position position="447"/>
    </location>
    <ligand>
        <name>heme</name>
        <dbReference type="ChEBI" id="CHEBI:30413"/>
    </ligand>
    <ligandPart>
        <name>Fe</name>
        <dbReference type="ChEBI" id="CHEBI:18248"/>
    </ligandPart>
</feature>
<dbReference type="Pfam" id="PF00067">
    <property type="entry name" value="p450"/>
    <property type="match status" value="1"/>
</dbReference>
<dbReference type="SUPFAM" id="SSF48264">
    <property type="entry name" value="Cytochrome P450"/>
    <property type="match status" value="1"/>
</dbReference>
<comment type="similarity">
    <text evidence="1 5">Belongs to the cytochrome P450 family.</text>
</comment>
<dbReference type="InParanoid" id="V4T706"/>
<dbReference type="PROSITE" id="PS00086">
    <property type="entry name" value="CYTOCHROME_P450"/>
    <property type="match status" value="1"/>
</dbReference>
<gene>
    <name evidence="6" type="ORF">CICLE_v10023617mg</name>
</gene>
<evidence type="ECO:0000313" key="6">
    <source>
        <dbReference type="EMBL" id="ESR56068.1"/>
    </source>
</evidence>
<dbReference type="EMBL" id="KI536661">
    <property type="protein sequence ID" value="ESR56068.1"/>
    <property type="molecule type" value="Genomic_DNA"/>
</dbReference>